<dbReference type="EMBL" id="HBEQ01010083">
    <property type="protein sequence ID" value="CAD8520677.1"/>
    <property type="molecule type" value="Transcribed_RNA"/>
</dbReference>
<name>A0A7S0NL74_MICPS</name>
<gene>
    <name evidence="2" type="ORF">MCOM1403_LOCUS8103</name>
</gene>
<feature type="compositionally biased region" description="Polar residues" evidence="1">
    <location>
        <begin position="1"/>
        <end position="11"/>
    </location>
</feature>
<organism evidence="2">
    <name type="scientific">Micromonas pusilla</name>
    <name type="common">Picoplanktonic green alga</name>
    <name type="synonym">Chromulina pusilla</name>
    <dbReference type="NCBI Taxonomy" id="38833"/>
    <lineage>
        <taxon>Eukaryota</taxon>
        <taxon>Viridiplantae</taxon>
        <taxon>Chlorophyta</taxon>
        <taxon>Mamiellophyceae</taxon>
        <taxon>Mamiellales</taxon>
        <taxon>Mamiellaceae</taxon>
        <taxon>Micromonas</taxon>
    </lineage>
</organism>
<evidence type="ECO:0000256" key="1">
    <source>
        <dbReference type="SAM" id="MobiDB-lite"/>
    </source>
</evidence>
<proteinExistence type="predicted"/>
<sequence length="423" mass="44936">MSPATLASNLATRDVPPATGRRNRRATGRCRASVADADVRRRRRHRPVVPTTGSGDDDDDDSPVARSPVAPSRRNAILSAVVALAGAASAGAPASAGEVLKQLEDLLADAEAAIEADPENESLLGQRTFFENQLERVQANSTYLDRLRPKVASGDAGYLQRIVLTVDKDLFDDEVYFWKNAMGMRVTRERTGAEGLGGGRCVVFAYGQETLAADDGGKAGVELREASSPGERNLGDGLDYVSVAVPYGIRISRIYESGGELVYGFGYFDVRSPSGYAVRARVAARRDSAELVAVYVVDVKATERYYVETFGMVGRAPLDENGYAPKSPPGSRLLTFGDPKETMGLLLQPVAAKVDAGTELDVGDVYGGVVVVTNAQRMASRGGGSSSDGAGYRVTVEGYDAWESEVEAGGKTLDAKWNAPLGV</sequence>
<feature type="region of interest" description="Disordered" evidence="1">
    <location>
        <begin position="1"/>
        <end position="71"/>
    </location>
</feature>
<dbReference type="AlphaFoldDB" id="A0A7S0NL74"/>
<evidence type="ECO:0000313" key="2">
    <source>
        <dbReference type="EMBL" id="CAD8520677.1"/>
    </source>
</evidence>
<accession>A0A7S0NL74</accession>
<protein>
    <submittedName>
        <fullName evidence="2">Uncharacterized protein</fullName>
    </submittedName>
</protein>
<reference evidence="2" key="1">
    <citation type="submission" date="2021-01" db="EMBL/GenBank/DDBJ databases">
        <authorList>
            <person name="Corre E."/>
            <person name="Pelletier E."/>
            <person name="Niang G."/>
            <person name="Scheremetjew M."/>
            <person name="Finn R."/>
            <person name="Kale V."/>
            <person name="Holt S."/>
            <person name="Cochrane G."/>
            <person name="Meng A."/>
            <person name="Brown T."/>
            <person name="Cohen L."/>
        </authorList>
    </citation>
    <scope>NUCLEOTIDE SEQUENCE</scope>
    <source>
        <strain evidence="2">CCMP1723</strain>
    </source>
</reference>